<dbReference type="RefSeq" id="WP_160195824.1">
    <property type="nucleotide sequence ID" value="NZ_QXXA01000001.1"/>
</dbReference>
<protein>
    <submittedName>
        <fullName evidence="2">DUF378 domain-containing protein</fullName>
    </submittedName>
</protein>
<name>A0A845QTL9_9CLOT</name>
<proteinExistence type="predicted"/>
<feature type="transmembrane region" description="Helical" evidence="1">
    <location>
        <begin position="6"/>
        <end position="27"/>
    </location>
</feature>
<feature type="transmembrane region" description="Helical" evidence="1">
    <location>
        <begin position="39"/>
        <end position="60"/>
    </location>
</feature>
<sequence length="61" mass="6754">MKIINLLSVLLILIGALNWGLVGIIKLNIVEALFKKDSIISRIIYSLIGIAGLYTILYLIL</sequence>
<dbReference type="Pfam" id="PF04070">
    <property type="entry name" value="DUF378"/>
    <property type="match status" value="1"/>
</dbReference>
<evidence type="ECO:0000256" key="1">
    <source>
        <dbReference type="SAM" id="Phobius"/>
    </source>
</evidence>
<dbReference type="PANTHER" id="PTHR37304">
    <property type="entry name" value="MEMBRANE PROTEIN-RELATED"/>
    <property type="match status" value="1"/>
</dbReference>
<dbReference type="AlphaFoldDB" id="A0A845QTL9"/>
<keyword evidence="1" id="KW-0472">Membrane</keyword>
<keyword evidence="1" id="KW-0812">Transmembrane</keyword>
<reference evidence="2 3" key="1">
    <citation type="submission" date="2018-08" db="EMBL/GenBank/DDBJ databases">
        <title>Murine metabolic-syndrome-specific gut microbial biobank.</title>
        <authorList>
            <person name="Liu C."/>
        </authorList>
    </citation>
    <scope>NUCLEOTIDE SEQUENCE [LARGE SCALE GENOMIC DNA]</scope>
    <source>
        <strain evidence="2 3">583</strain>
    </source>
</reference>
<keyword evidence="1" id="KW-1133">Transmembrane helix</keyword>
<keyword evidence="3" id="KW-1185">Reference proteome</keyword>
<comment type="caution">
    <text evidence="2">The sequence shown here is derived from an EMBL/GenBank/DDBJ whole genome shotgun (WGS) entry which is preliminary data.</text>
</comment>
<dbReference type="InterPro" id="IPR007211">
    <property type="entry name" value="DUF378"/>
</dbReference>
<dbReference type="Proteomes" id="UP000467132">
    <property type="component" value="Unassembled WGS sequence"/>
</dbReference>
<dbReference type="PANTHER" id="PTHR37304:SF1">
    <property type="entry name" value="MEMBRANE PROTEIN"/>
    <property type="match status" value="1"/>
</dbReference>
<evidence type="ECO:0000313" key="3">
    <source>
        <dbReference type="Proteomes" id="UP000467132"/>
    </source>
</evidence>
<gene>
    <name evidence="2" type="ORF">D3Z33_00385</name>
</gene>
<organism evidence="2 3">
    <name type="scientific">Senegalia massiliensis</name>
    <dbReference type="NCBI Taxonomy" id="1720316"/>
    <lineage>
        <taxon>Bacteria</taxon>
        <taxon>Bacillati</taxon>
        <taxon>Bacillota</taxon>
        <taxon>Clostridia</taxon>
        <taxon>Eubacteriales</taxon>
        <taxon>Clostridiaceae</taxon>
        <taxon>Senegalia</taxon>
    </lineage>
</organism>
<evidence type="ECO:0000313" key="2">
    <source>
        <dbReference type="EMBL" id="NBI05310.1"/>
    </source>
</evidence>
<dbReference type="EMBL" id="QXXA01000001">
    <property type="protein sequence ID" value="NBI05310.1"/>
    <property type="molecule type" value="Genomic_DNA"/>
</dbReference>
<accession>A0A845QTL9</accession>